<keyword evidence="4 8" id="KW-0812">Transmembrane</keyword>
<proteinExistence type="inferred from homology"/>
<comment type="subcellular location">
    <subcellularLocation>
        <location evidence="1">Membrane</location>
        <topology evidence="1">Multi-pass membrane protein</topology>
    </subcellularLocation>
</comment>
<evidence type="ECO:0000256" key="5">
    <source>
        <dbReference type="ARBA" id="ARBA00022989"/>
    </source>
</evidence>
<evidence type="ECO:0000256" key="7">
    <source>
        <dbReference type="ARBA" id="ARBA00043987"/>
    </source>
</evidence>
<dbReference type="EMBL" id="AYXG01000001">
    <property type="protein sequence ID" value="EWC64656.1"/>
    <property type="molecule type" value="Genomic_DNA"/>
</dbReference>
<dbReference type="GO" id="GO:0016757">
    <property type="term" value="F:glycosyltransferase activity"/>
    <property type="evidence" value="ECO:0007669"/>
    <property type="project" value="UniProtKB-KW"/>
</dbReference>
<accession>W7J6M5</accession>
<feature type="transmembrane region" description="Helical" evidence="8">
    <location>
        <begin position="436"/>
        <end position="456"/>
    </location>
</feature>
<name>W7J6M5_9PSEU</name>
<evidence type="ECO:0000313" key="10">
    <source>
        <dbReference type="Proteomes" id="UP000019277"/>
    </source>
</evidence>
<dbReference type="NCBIfam" id="NF038066">
    <property type="entry name" value="MptB"/>
    <property type="match status" value="1"/>
</dbReference>
<feature type="transmembrane region" description="Helical" evidence="8">
    <location>
        <begin position="496"/>
        <end position="515"/>
    </location>
</feature>
<dbReference type="InterPro" id="IPR049829">
    <property type="entry name" value="MptA/B-like"/>
</dbReference>
<feature type="transmembrane region" description="Helical" evidence="8">
    <location>
        <begin position="396"/>
        <end position="424"/>
    </location>
</feature>
<keyword evidence="2" id="KW-0328">Glycosyltransferase</keyword>
<feature type="transmembrane region" description="Helical" evidence="8">
    <location>
        <begin position="132"/>
        <end position="157"/>
    </location>
</feature>
<feature type="transmembrane region" description="Helical" evidence="8">
    <location>
        <begin position="270"/>
        <end position="287"/>
    </location>
</feature>
<comment type="caution">
    <text evidence="9">The sequence shown here is derived from an EMBL/GenBank/DDBJ whole genome shotgun (WGS) entry which is preliminary data.</text>
</comment>
<dbReference type="Pfam" id="PF26314">
    <property type="entry name" value="MptA_B_family"/>
    <property type="match status" value="1"/>
</dbReference>
<dbReference type="Proteomes" id="UP000019277">
    <property type="component" value="Unassembled WGS sequence"/>
</dbReference>
<keyword evidence="5 8" id="KW-1133">Transmembrane helix</keyword>
<feature type="transmembrane region" description="Helical" evidence="8">
    <location>
        <begin position="99"/>
        <end position="120"/>
    </location>
</feature>
<dbReference type="GO" id="GO:0016020">
    <property type="term" value="C:membrane"/>
    <property type="evidence" value="ECO:0007669"/>
    <property type="project" value="UniProtKB-SubCell"/>
</dbReference>
<evidence type="ECO:0000256" key="2">
    <source>
        <dbReference type="ARBA" id="ARBA00022676"/>
    </source>
</evidence>
<evidence type="ECO:0000256" key="4">
    <source>
        <dbReference type="ARBA" id="ARBA00022692"/>
    </source>
</evidence>
<feature type="transmembrane region" description="Helical" evidence="8">
    <location>
        <begin position="353"/>
        <end position="384"/>
    </location>
</feature>
<evidence type="ECO:0000256" key="8">
    <source>
        <dbReference type="SAM" id="Phobius"/>
    </source>
</evidence>
<keyword evidence="6 8" id="KW-0472">Membrane</keyword>
<organism evidence="9 10">
    <name type="scientific">Actinokineospora spheciospongiae</name>
    <dbReference type="NCBI Taxonomy" id="909613"/>
    <lineage>
        <taxon>Bacteria</taxon>
        <taxon>Bacillati</taxon>
        <taxon>Actinomycetota</taxon>
        <taxon>Actinomycetes</taxon>
        <taxon>Pseudonocardiales</taxon>
        <taxon>Pseudonocardiaceae</taxon>
        <taxon>Actinokineospora</taxon>
    </lineage>
</organism>
<gene>
    <name evidence="9" type="ORF">UO65_0011</name>
</gene>
<keyword evidence="10" id="KW-1185">Reference proteome</keyword>
<comment type="similarity">
    <text evidence="7">Belongs to the MptA/B family.</text>
</comment>
<evidence type="ECO:0000256" key="3">
    <source>
        <dbReference type="ARBA" id="ARBA00022679"/>
    </source>
</evidence>
<evidence type="ECO:0000256" key="6">
    <source>
        <dbReference type="ARBA" id="ARBA00023136"/>
    </source>
</evidence>
<reference evidence="9 10" key="1">
    <citation type="journal article" date="2014" name="Genome Announc.">
        <title>Draft Genome Sequence of the Antitrypanosomally Active Sponge-Associated Bacterium Actinokineospora sp. Strain EG49.</title>
        <authorList>
            <person name="Harjes J."/>
            <person name="Ryu T."/>
            <person name="Abdelmohsen U.R."/>
            <person name="Moitinho-Silva L."/>
            <person name="Horn H."/>
            <person name="Ravasi T."/>
            <person name="Hentschel U."/>
        </authorList>
    </citation>
    <scope>NUCLEOTIDE SEQUENCE [LARGE SCALE GENOMIC DNA]</scope>
    <source>
        <strain evidence="9 10">EG49</strain>
    </source>
</reference>
<protein>
    <submittedName>
        <fullName evidence="9">Putative conserved integral membrane protein</fullName>
    </submittedName>
</protein>
<dbReference type="STRING" id="909613.UO65_0011"/>
<sequence length="599" mass="63500">MPGATVDLLTCADGTGDGHPRCWWSWFGLFHNTSVSYFLEARKGTPRSRDRLHRRGHPATLRHVVAADTQEQAERGRAPGESAPLDRVERAQLDTVRRFGTVGSLLLTIGSLGAGAAPVFNPVFRLPVLGLFSRMTTVALAFAFTGVFMIVLAWLALGRLSRPGRARAVSVPQMGRTLAMWITPLVFTVPSFSRDVYSYLAQSEIVNLGQDPYTVGPAQALGLNNPLTLGVPTMWRETPSPYGPLFLTLGKAVSWLTGDHVVMGVAAHRLIALVGLAMIVWSLPRLARRFGVSPVSALWLGAANPLVLFHLVVGVHNEALAIGLMLVGFELALRNMPRVTPDGPFPPWQRGELLWYAIGAAVITLGAAVKIPAALALGFLGVMIARRVGGRWSHLFATAGGLFVVFAVVLSACSFGSGLGYGWVATLNTASTIKSWMAPMTALGFGAGGLGVLLGLGNHIEAAITVSRAVGGVLGPLLAAKLLLDSFRWRLRPLTGLGVGMGAVLVLGATVQPWYLLWAAVPLAAAAGNTKFRTAATIISAGLAVALAPTGQTFDGRVFVLPYAIIGAVVVTVIAVVVVRRRIPRGEWLPGRRVTATTP</sequence>
<feature type="transmembrane region" description="Helical" evidence="8">
    <location>
        <begin position="560"/>
        <end position="579"/>
    </location>
</feature>
<dbReference type="eggNOG" id="ENOG502Z9GU">
    <property type="taxonomic scope" value="Bacteria"/>
</dbReference>
<keyword evidence="3" id="KW-0808">Transferase</keyword>
<feature type="transmembrane region" description="Helical" evidence="8">
    <location>
        <begin position="462"/>
        <end position="484"/>
    </location>
</feature>
<evidence type="ECO:0000256" key="1">
    <source>
        <dbReference type="ARBA" id="ARBA00004141"/>
    </source>
</evidence>
<dbReference type="PATRIC" id="fig|909613.9.peg.11"/>
<evidence type="ECO:0000313" key="9">
    <source>
        <dbReference type="EMBL" id="EWC64656.1"/>
    </source>
</evidence>
<dbReference type="AlphaFoldDB" id="W7J6M5"/>